<protein>
    <recommendedName>
        <fullName evidence="1">Reverse transcriptase domain-containing protein</fullName>
    </recommendedName>
</protein>
<organism evidence="2 3">
    <name type="scientific">Sparus aurata</name>
    <name type="common">Gilthead sea bream</name>
    <dbReference type="NCBI Taxonomy" id="8175"/>
    <lineage>
        <taxon>Eukaryota</taxon>
        <taxon>Metazoa</taxon>
        <taxon>Chordata</taxon>
        <taxon>Craniata</taxon>
        <taxon>Vertebrata</taxon>
        <taxon>Euteleostomi</taxon>
        <taxon>Actinopterygii</taxon>
        <taxon>Neopterygii</taxon>
        <taxon>Teleostei</taxon>
        <taxon>Neoteleostei</taxon>
        <taxon>Acanthomorphata</taxon>
        <taxon>Eupercaria</taxon>
        <taxon>Spariformes</taxon>
        <taxon>Sparidae</taxon>
        <taxon>Sparus</taxon>
    </lineage>
</organism>
<sequence>MREEIKRFLEENDNGEVDSATVWDTLKAVIRGRIISFCARACNTTLTDAKMPPSWNEAVISIIPKEGKNKLECSSYRPISVLNVDYKIYTTVLARRLDKVLPQLIHNDQTGFILQRQTHDNIRRSLHILHHIQKNNIEACLVSIDAEKAFDSVSWPFLYKVLERFGLDNIFIRGIRTLYNKPSARIKINGYLSDTITLERGSRQGCPISPLLFALYIEPLALWIRQTQNIKGICINGEDHKVALYADDVLVYLSNPPNSLPKLMTVLEKFGNYSGYKLNIQKTQILTINYQPTKQLREKFHINWDQKSLKYLGINLPRRIQTLAEINYGPLLTKIKDDIHRWNSISFLSLSHRIDSVRMNILPRYLYLFQALPVEIPPKQFSELDKIISRFIWQGKKPRVRFKTLQLPKEQGGMSLPNFKDYFFAAQTRPLINLCNPSFQARWKDIELSSLVDPPIQAALLDQSAVKNMEYDKR</sequence>
<proteinExistence type="predicted"/>
<dbReference type="GeneTree" id="ENSGT00940000165023"/>
<dbReference type="AlphaFoldDB" id="A0A671X9Z4"/>
<dbReference type="OMA" id="CINGEDH"/>
<evidence type="ECO:0000313" key="3">
    <source>
        <dbReference type="Proteomes" id="UP000472265"/>
    </source>
</evidence>
<dbReference type="PANTHER" id="PTHR31635:SF196">
    <property type="entry name" value="REVERSE TRANSCRIPTASE DOMAIN-CONTAINING PROTEIN-RELATED"/>
    <property type="match status" value="1"/>
</dbReference>
<dbReference type="Pfam" id="PF00078">
    <property type="entry name" value="RVT_1"/>
    <property type="match status" value="1"/>
</dbReference>
<dbReference type="SUPFAM" id="SSF56672">
    <property type="entry name" value="DNA/RNA polymerases"/>
    <property type="match status" value="1"/>
</dbReference>
<reference evidence="2" key="2">
    <citation type="submission" date="2025-08" db="UniProtKB">
        <authorList>
            <consortium name="Ensembl"/>
        </authorList>
    </citation>
    <scope>IDENTIFICATION</scope>
</reference>
<feature type="domain" description="Reverse transcriptase" evidence="1">
    <location>
        <begin position="44"/>
        <end position="316"/>
    </location>
</feature>
<name>A0A671X9Z4_SPAAU</name>
<dbReference type="InterPro" id="IPR000477">
    <property type="entry name" value="RT_dom"/>
</dbReference>
<dbReference type="PANTHER" id="PTHR31635">
    <property type="entry name" value="REVERSE TRANSCRIPTASE DOMAIN-CONTAINING PROTEIN-RELATED"/>
    <property type="match status" value="1"/>
</dbReference>
<reference evidence="2" key="3">
    <citation type="submission" date="2025-09" db="UniProtKB">
        <authorList>
            <consortium name="Ensembl"/>
        </authorList>
    </citation>
    <scope>IDENTIFICATION</scope>
</reference>
<reference evidence="2" key="1">
    <citation type="submission" date="2021-04" db="EMBL/GenBank/DDBJ databases">
        <authorList>
            <consortium name="Wellcome Sanger Institute Data Sharing"/>
        </authorList>
    </citation>
    <scope>NUCLEOTIDE SEQUENCE [LARGE SCALE GENOMIC DNA]</scope>
</reference>
<evidence type="ECO:0000259" key="1">
    <source>
        <dbReference type="PROSITE" id="PS50878"/>
    </source>
</evidence>
<accession>A0A671X9Z4</accession>
<evidence type="ECO:0000313" key="2">
    <source>
        <dbReference type="Ensembl" id="ENSSAUP00010047892.1"/>
    </source>
</evidence>
<dbReference type="Ensembl" id="ENSSAUT00010050357.1">
    <property type="protein sequence ID" value="ENSSAUP00010047892.1"/>
    <property type="gene ID" value="ENSSAUG00010019927.1"/>
</dbReference>
<keyword evidence="3" id="KW-1185">Reference proteome</keyword>
<dbReference type="InParanoid" id="A0A671X9Z4"/>
<dbReference type="PROSITE" id="PS50878">
    <property type="entry name" value="RT_POL"/>
    <property type="match status" value="1"/>
</dbReference>
<dbReference type="CDD" id="cd01650">
    <property type="entry name" value="RT_nLTR_like"/>
    <property type="match status" value="1"/>
</dbReference>
<dbReference type="Proteomes" id="UP000472265">
    <property type="component" value="Chromosome 11"/>
</dbReference>
<dbReference type="InterPro" id="IPR043502">
    <property type="entry name" value="DNA/RNA_pol_sf"/>
</dbReference>